<protein>
    <submittedName>
        <fullName evidence="2">Uncharacterized protein</fullName>
    </submittedName>
</protein>
<keyword evidence="1" id="KW-0812">Transmembrane</keyword>
<dbReference type="PANTHER" id="PTHR10877">
    <property type="entry name" value="POLYCYSTIN FAMILY MEMBER"/>
    <property type="match status" value="1"/>
</dbReference>
<reference evidence="2" key="1">
    <citation type="submission" date="2022-03" db="EMBL/GenBank/DDBJ databases">
        <authorList>
            <person name="Alioto T."/>
            <person name="Alioto T."/>
            <person name="Gomez Garrido J."/>
        </authorList>
    </citation>
    <scope>NUCLEOTIDE SEQUENCE</scope>
</reference>
<dbReference type="InterPro" id="IPR051223">
    <property type="entry name" value="Polycystin"/>
</dbReference>
<keyword evidence="1" id="KW-0472">Membrane</keyword>
<evidence type="ECO:0000313" key="2">
    <source>
        <dbReference type="EMBL" id="CAH2283441.1"/>
    </source>
</evidence>
<feature type="non-terminal residue" evidence="2">
    <location>
        <position position="178"/>
    </location>
</feature>
<feature type="transmembrane region" description="Helical" evidence="1">
    <location>
        <begin position="14"/>
        <end position="32"/>
    </location>
</feature>
<organism evidence="2 3">
    <name type="scientific">Pelobates cultripes</name>
    <name type="common">Western spadefoot toad</name>
    <dbReference type="NCBI Taxonomy" id="61616"/>
    <lineage>
        <taxon>Eukaryota</taxon>
        <taxon>Metazoa</taxon>
        <taxon>Chordata</taxon>
        <taxon>Craniata</taxon>
        <taxon>Vertebrata</taxon>
        <taxon>Euteleostomi</taxon>
        <taxon>Amphibia</taxon>
        <taxon>Batrachia</taxon>
        <taxon>Anura</taxon>
        <taxon>Pelobatoidea</taxon>
        <taxon>Pelobatidae</taxon>
        <taxon>Pelobates</taxon>
    </lineage>
</organism>
<sequence length="178" mass="20494">MRRKTFIQKTFREFIIYAAMTTLILFLALEMFSNNKKILKQAVANELTRNAKQPFNKIMTVDHWWNWCFNVLLDGLYWEKWYNGASATKSEAGPIGGKFFLIGTPVFTQFRCAGNNNCSMSPFFGSIMLDCIPTYNVSTIKRNIHDVNNVTGFHEKACRLCDKIQYCDSRQSVTLGQS</sequence>
<dbReference type="AlphaFoldDB" id="A0AAD1W1W9"/>
<name>A0AAD1W1W9_PELCU</name>
<dbReference type="PANTHER" id="PTHR10877:SF145">
    <property type="entry name" value="POLYCYSTIN-1-LIKE PROTEIN 1"/>
    <property type="match status" value="1"/>
</dbReference>
<accession>A0AAD1W1W9</accession>
<dbReference type="GO" id="GO:0050982">
    <property type="term" value="P:detection of mechanical stimulus"/>
    <property type="evidence" value="ECO:0007669"/>
    <property type="project" value="TreeGrafter"/>
</dbReference>
<dbReference type="Proteomes" id="UP001295444">
    <property type="component" value="Chromosome 04"/>
</dbReference>
<keyword evidence="3" id="KW-1185">Reference proteome</keyword>
<evidence type="ECO:0000256" key="1">
    <source>
        <dbReference type="SAM" id="Phobius"/>
    </source>
</evidence>
<dbReference type="GO" id="GO:0016020">
    <property type="term" value="C:membrane"/>
    <property type="evidence" value="ECO:0007669"/>
    <property type="project" value="TreeGrafter"/>
</dbReference>
<dbReference type="GO" id="GO:0005262">
    <property type="term" value="F:calcium channel activity"/>
    <property type="evidence" value="ECO:0007669"/>
    <property type="project" value="TreeGrafter"/>
</dbReference>
<gene>
    <name evidence="2" type="ORF">PECUL_23A046806</name>
</gene>
<dbReference type="EMBL" id="OW240915">
    <property type="protein sequence ID" value="CAH2283441.1"/>
    <property type="molecule type" value="Genomic_DNA"/>
</dbReference>
<evidence type="ECO:0000313" key="3">
    <source>
        <dbReference type="Proteomes" id="UP001295444"/>
    </source>
</evidence>
<keyword evidence="1" id="KW-1133">Transmembrane helix</keyword>
<proteinExistence type="predicted"/>